<dbReference type="SMART" id="SM00440">
    <property type="entry name" value="ZnF_C2C2"/>
    <property type="match status" value="1"/>
</dbReference>
<dbReference type="Gene3D" id="1.10.472.30">
    <property type="entry name" value="Transcription elongation factor S-II, central domain"/>
    <property type="match status" value="1"/>
</dbReference>
<accession>A0A9P8P9T1</accession>
<keyword evidence="5 7" id="KW-0539">Nucleus</keyword>
<dbReference type="InterPro" id="IPR017923">
    <property type="entry name" value="TFIIS_N"/>
</dbReference>
<dbReference type="PROSITE" id="PS51321">
    <property type="entry name" value="TFIIS_CENTRAL"/>
    <property type="match status" value="1"/>
</dbReference>
<evidence type="ECO:0000313" key="14">
    <source>
        <dbReference type="Proteomes" id="UP000769528"/>
    </source>
</evidence>
<dbReference type="GO" id="GO:0005634">
    <property type="term" value="C:nucleus"/>
    <property type="evidence" value="ECO:0007669"/>
    <property type="project" value="UniProtKB-SubCell"/>
</dbReference>
<dbReference type="InterPro" id="IPR003618">
    <property type="entry name" value="TFIIS_cen_dom"/>
</dbReference>
<evidence type="ECO:0000256" key="3">
    <source>
        <dbReference type="ARBA" id="ARBA00022771"/>
    </source>
</evidence>
<feature type="domain" description="TFIIS central" evidence="12">
    <location>
        <begin position="124"/>
        <end position="239"/>
    </location>
</feature>
<evidence type="ECO:0000313" key="13">
    <source>
        <dbReference type="EMBL" id="KAH3667927.1"/>
    </source>
</evidence>
<reference evidence="13" key="1">
    <citation type="journal article" date="2021" name="Open Biol.">
        <title>Shared evolutionary footprints suggest mitochondrial oxidative damage underlies multiple complex I losses in fungi.</title>
        <authorList>
            <person name="Schikora-Tamarit M.A."/>
            <person name="Marcet-Houben M."/>
            <person name="Nosek J."/>
            <person name="Gabaldon T."/>
        </authorList>
    </citation>
    <scope>NUCLEOTIDE SEQUENCE</scope>
    <source>
        <strain evidence="13">CBS6341</strain>
    </source>
</reference>
<keyword evidence="8" id="KW-0805">Transcription regulation</keyword>
<dbReference type="SMART" id="SM00510">
    <property type="entry name" value="TFS2M"/>
    <property type="match status" value="1"/>
</dbReference>
<evidence type="ECO:0000256" key="9">
    <source>
        <dbReference type="SAM" id="MobiDB-lite"/>
    </source>
</evidence>
<evidence type="ECO:0000256" key="2">
    <source>
        <dbReference type="ARBA" id="ARBA00022723"/>
    </source>
</evidence>
<dbReference type="Pfam" id="PF07500">
    <property type="entry name" value="TFIIS_M"/>
    <property type="match status" value="1"/>
</dbReference>
<dbReference type="AlphaFoldDB" id="A0A9P8P9T1"/>
<dbReference type="InterPro" id="IPR036575">
    <property type="entry name" value="TFIIS_cen_dom_sf"/>
</dbReference>
<evidence type="ECO:0000256" key="7">
    <source>
        <dbReference type="PROSITE-ProRule" id="PRU00649"/>
    </source>
</evidence>
<dbReference type="InterPro" id="IPR035100">
    <property type="entry name" value="TF_IIS-typ"/>
</dbReference>
<dbReference type="GO" id="GO:0031440">
    <property type="term" value="P:regulation of mRNA 3'-end processing"/>
    <property type="evidence" value="ECO:0007669"/>
    <property type="project" value="TreeGrafter"/>
</dbReference>
<evidence type="ECO:0000256" key="6">
    <source>
        <dbReference type="PROSITE-ProRule" id="PRU00472"/>
    </source>
</evidence>
<evidence type="ECO:0000259" key="11">
    <source>
        <dbReference type="PROSITE" id="PS51319"/>
    </source>
</evidence>
<dbReference type="Pfam" id="PF08711">
    <property type="entry name" value="Med26"/>
    <property type="match status" value="1"/>
</dbReference>
<dbReference type="GO" id="GO:0001139">
    <property type="term" value="F:RNA polymerase II complex recruiting activity"/>
    <property type="evidence" value="ECO:0007669"/>
    <property type="project" value="TreeGrafter"/>
</dbReference>
<feature type="domain" description="TFIIS-type" evidence="10">
    <location>
        <begin position="242"/>
        <end position="282"/>
    </location>
</feature>
<dbReference type="SUPFAM" id="SSF47676">
    <property type="entry name" value="Conserved domain common to transcription factors TFIIS, elongin A, CRSP70"/>
    <property type="match status" value="1"/>
</dbReference>
<evidence type="ECO:0000259" key="10">
    <source>
        <dbReference type="PROSITE" id="PS51133"/>
    </source>
</evidence>
<keyword evidence="4 8" id="KW-0862">Zinc</keyword>
<dbReference type="GO" id="GO:0006362">
    <property type="term" value="P:transcription elongation by RNA polymerase I"/>
    <property type="evidence" value="ECO:0007669"/>
    <property type="project" value="TreeGrafter"/>
</dbReference>
<dbReference type="OrthoDB" id="44867at2759"/>
<evidence type="ECO:0000256" key="5">
    <source>
        <dbReference type="ARBA" id="ARBA00023242"/>
    </source>
</evidence>
<organism evidence="13 14">
    <name type="scientific">Wickerhamomyces mucosus</name>
    <dbReference type="NCBI Taxonomy" id="1378264"/>
    <lineage>
        <taxon>Eukaryota</taxon>
        <taxon>Fungi</taxon>
        <taxon>Dikarya</taxon>
        <taxon>Ascomycota</taxon>
        <taxon>Saccharomycotina</taxon>
        <taxon>Saccharomycetes</taxon>
        <taxon>Phaffomycetales</taxon>
        <taxon>Wickerhamomycetaceae</taxon>
        <taxon>Wickerhamomyces</taxon>
    </lineage>
</organism>
<dbReference type="GO" id="GO:0006368">
    <property type="term" value="P:transcription elongation by RNA polymerase II"/>
    <property type="evidence" value="ECO:0007669"/>
    <property type="project" value="InterPro"/>
</dbReference>
<comment type="subcellular location">
    <subcellularLocation>
        <location evidence="1 7 8">Nucleus</location>
    </subcellularLocation>
</comment>
<keyword evidence="3 6" id="KW-0863">Zinc-finger</keyword>
<sequence length="284" mass="32562">MDVREIKTYITNLEKAKADSQIIEILTILKKDLKPTEKLLRETKVGVAVNKLKSSSNVKIQDLVKRIIKSWKDEVTREKKLKSSSPQPSQPKPINSSTDTKLKFEGQRSAQKDGVNTSIYEHSTRNAIVKALYDGLCIESQFPSNQLLKVSKEIENEVFKLEKLETNPNYSRRLRTLISNIRQKNNPELRLKLSNGDLEPNKFILMNSKELAPESLKAELEKIKQQNLHNAQGVTLERAVTDRFTCGKCKEKKVSYYQLQTRSADEPLTTFCTCENCGNRWKFS</sequence>
<protein>
    <recommendedName>
        <fullName evidence="8">Transcription elongation factor</fullName>
    </recommendedName>
</protein>
<dbReference type="Proteomes" id="UP000769528">
    <property type="component" value="Unassembled WGS sequence"/>
</dbReference>
<comment type="function">
    <text evidence="8">Necessary for efficient RNA polymerase II transcription elongation past template-encoded arresting sites.</text>
</comment>
<evidence type="ECO:0000256" key="4">
    <source>
        <dbReference type="ARBA" id="ARBA00022833"/>
    </source>
</evidence>
<dbReference type="InterPro" id="IPR006289">
    <property type="entry name" value="TFSII"/>
</dbReference>
<name>A0A9P8P9T1_9ASCO</name>
<dbReference type="SUPFAM" id="SSF46942">
    <property type="entry name" value="Elongation factor TFIIS domain 2"/>
    <property type="match status" value="1"/>
</dbReference>
<dbReference type="PANTHER" id="PTHR11477">
    <property type="entry name" value="TRANSCRIPTION FACTOR S-II ZINC FINGER DOMAIN-CONTAINING PROTEIN"/>
    <property type="match status" value="1"/>
</dbReference>
<gene>
    <name evidence="13" type="ORF">WICMUC_005140</name>
</gene>
<dbReference type="PANTHER" id="PTHR11477:SF0">
    <property type="entry name" value="IP08861P-RELATED"/>
    <property type="match status" value="1"/>
</dbReference>
<feature type="domain" description="TFIIS N-terminal" evidence="11">
    <location>
        <begin position="1"/>
        <end position="78"/>
    </location>
</feature>
<comment type="caution">
    <text evidence="13">The sequence shown here is derived from an EMBL/GenBank/DDBJ whole genome shotgun (WGS) entry which is preliminary data.</text>
</comment>
<comment type="similarity">
    <text evidence="8">Belongs to the TFS-II family.</text>
</comment>
<evidence type="ECO:0000256" key="1">
    <source>
        <dbReference type="ARBA" id="ARBA00004123"/>
    </source>
</evidence>
<dbReference type="FunFam" id="2.20.25.10:FF:000001">
    <property type="entry name" value="Probable Transcription elongation factor S-II"/>
    <property type="match status" value="1"/>
</dbReference>
<keyword evidence="2 8" id="KW-0479">Metal-binding</keyword>
<dbReference type="NCBIfam" id="TIGR01385">
    <property type="entry name" value="TFSII"/>
    <property type="match status" value="1"/>
</dbReference>
<keyword evidence="14" id="KW-1185">Reference proteome</keyword>
<dbReference type="InterPro" id="IPR001222">
    <property type="entry name" value="Znf_TFIIS"/>
</dbReference>
<keyword evidence="8" id="KW-0804">Transcription</keyword>
<dbReference type="InterPro" id="IPR003617">
    <property type="entry name" value="TFIIS/CRSP70_N_sub"/>
</dbReference>
<dbReference type="SMART" id="SM00509">
    <property type="entry name" value="TFS2N"/>
    <property type="match status" value="1"/>
</dbReference>
<evidence type="ECO:0000259" key="12">
    <source>
        <dbReference type="PROSITE" id="PS51321"/>
    </source>
</evidence>
<evidence type="ECO:0000256" key="8">
    <source>
        <dbReference type="RuleBase" id="RU368078"/>
    </source>
</evidence>
<proteinExistence type="inferred from homology"/>
<dbReference type="GO" id="GO:0000977">
    <property type="term" value="F:RNA polymerase II transcription regulatory region sequence-specific DNA binding"/>
    <property type="evidence" value="ECO:0007669"/>
    <property type="project" value="TreeGrafter"/>
</dbReference>
<dbReference type="CDD" id="cd00183">
    <property type="entry name" value="TFIIS_I"/>
    <property type="match status" value="1"/>
</dbReference>
<dbReference type="EMBL" id="JAEUBF010001371">
    <property type="protein sequence ID" value="KAH3667927.1"/>
    <property type="molecule type" value="Genomic_DNA"/>
</dbReference>
<dbReference type="PIRSF" id="PIRSF006704">
    <property type="entry name" value="TF_IIS"/>
    <property type="match status" value="1"/>
</dbReference>
<dbReference type="PROSITE" id="PS51319">
    <property type="entry name" value="TFIIS_N"/>
    <property type="match status" value="1"/>
</dbReference>
<dbReference type="PROSITE" id="PS00466">
    <property type="entry name" value="ZF_TFIIS_1"/>
    <property type="match status" value="1"/>
</dbReference>
<dbReference type="PROSITE" id="PS51133">
    <property type="entry name" value="ZF_TFIIS_2"/>
    <property type="match status" value="1"/>
</dbReference>
<dbReference type="CDD" id="cd13749">
    <property type="entry name" value="Zn-ribbon_TFIIS"/>
    <property type="match status" value="1"/>
</dbReference>
<dbReference type="GO" id="GO:0031564">
    <property type="term" value="P:transcription antitermination"/>
    <property type="evidence" value="ECO:0007669"/>
    <property type="project" value="TreeGrafter"/>
</dbReference>
<reference evidence="13" key="2">
    <citation type="submission" date="2021-01" db="EMBL/GenBank/DDBJ databases">
        <authorList>
            <person name="Schikora-Tamarit M.A."/>
        </authorList>
    </citation>
    <scope>NUCLEOTIDE SEQUENCE</scope>
    <source>
        <strain evidence="13">CBS6341</strain>
    </source>
</reference>
<dbReference type="Gene3D" id="1.20.930.10">
    <property type="entry name" value="Conserved domain common to transcription factors TFIIS, elongin A, CRSP70"/>
    <property type="match status" value="1"/>
</dbReference>
<dbReference type="GO" id="GO:0008270">
    <property type="term" value="F:zinc ion binding"/>
    <property type="evidence" value="ECO:0007669"/>
    <property type="project" value="UniProtKB-UniRule"/>
</dbReference>
<dbReference type="Gene3D" id="2.20.25.10">
    <property type="match status" value="1"/>
</dbReference>
<dbReference type="Pfam" id="PF01096">
    <property type="entry name" value="Zn_ribbon_TFIIS"/>
    <property type="match status" value="1"/>
</dbReference>
<keyword evidence="8" id="KW-0238">DNA-binding</keyword>
<feature type="region of interest" description="Disordered" evidence="9">
    <location>
        <begin position="78"/>
        <end position="100"/>
    </location>
</feature>
<dbReference type="SUPFAM" id="SSF57783">
    <property type="entry name" value="Zinc beta-ribbon"/>
    <property type="match status" value="1"/>
</dbReference>
<dbReference type="FunFam" id="1.10.472.30:FF:000003">
    <property type="entry name" value="Transcription elongation factor S-II"/>
    <property type="match status" value="1"/>
</dbReference>
<dbReference type="InterPro" id="IPR035441">
    <property type="entry name" value="TFIIS/LEDGF_dom_sf"/>
</dbReference>